<dbReference type="GO" id="GO:0032259">
    <property type="term" value="P:methylation"/>
    <property type="evidence" value="ECO:0007669"/>
    <property type="project" value="UniProtKB-KW"/>
</dbReference>
<comment type="caution">
    <text evidence="1">The sequence shown here is derived from an EMBL/GenBank/DDBJ whole genome shotgun (WGS) entry which is preliminary data.</text>
</comment>
<gene>
    <name evidence="1" type="ORF">A3B81_05680</name>
</gene>
<evidence type="ECO:0000313" key="1">
    <source>
        <dbReference type="EMBL" id="OGI50885.1"/>
    </source>
</evidence>
<dbReference type="AlphaFoldDB" id="A0A1F6U0I4"/>
<evidence type="ECO:0000313" key="2">
    <source>
        <dbReference type="Proteomes" id="UP000179362"/>
    </source>
</evidence>
<sequence>MIMRKRLIDQNAKPFLYQSIGDYQTEQMRSSLGRTYRIGDLAQVVLGLYGALPLPPEHNPNRNLGRLAQGKTLVFVDSPNKMTGLPTLKKAQSLRDSLMGGWEKVVVLGWNFTPSIGMDITGLNDERLEVLVIPPDLLDKLAKKSGKKLRPDEVRFSSLQYLTIKPIERKKTGETESLVVKLDNYILLSPDALNLDDANREKLQAIIAREPLDLIEYWSVDPDFDGVTFRSVWQDYRSNTENDADPLRVVREARLDGLPVKAGPRQVAVRVVDVFGFES</sequence>
<organism evidence="1 2">
    <name type="scientific">Candidatus Muproteobacteria bacterium RIFCSPHIGHO2_02_FULL_65_16</name>
    <dbReference type="NCBI Taxonomy" id="1817766"/>
    <lineage>
        <taxon>Bacteria</taxon>
        <taxon>Pseudomonadati</taxon>
        <taxon>Pseudomonadota</taxon>
        <taxon>Candidatus Muproteobacteria</taxon>
    </lineage>
</organism>
<accession>A0A1F6U0I4</accession>
<name>A0A1F6U0I4_9PROT</name>
<feature type="non-terminal residue" evidence="1">
    <location>
        <position position="279"/>
    </location>
</feature>
<keyword evidence="1" id="KW-0489">Methyltransferase</keyword>
<protein>
    <submittedName>
        <fullName evidence="1">DNA methyltransferase</fullName>
    </submittedName>
</protein>
<dbReference type="GO" id="GO:0008168">
    <property type="term" value="F:methyltransferase activity"/>
    <property type="evidence" value="ECO:0007669"/>
    <property type="project" value="UniProtKB-KW"/>
</dbReference>
<reference evidence="1 2" key="1">
    <citation type="journal article" date="2016" name="Nat. Commun.">
        <title>Thousands of microbial genomes shed light on interconnected biogeochemical processes in an aquifer system.</title>
        <authorList>
            <person name="Anantharaman K."/>
            <person name="Brown C.T."/>
            <person name="Hug L.A."/>
            <person name="Sharon I."/>
            <person name="Castelle C.J."/>
            <person name="Probst A.J."/>
            <person name="Thomas B.C."/>
            <person name="Singh A."/>
            <person name="Wilkins M.J."/>
            <person name="Karaoz U."/>
            <person name="Brodie E.L."/>
            <person name="Williams K.H."/>
            <person name="Hubbard S.S."/>
            <person name="Banfield J.F."/>
        </authorList>
    </citation>
    <scope>NUCLEOTIDE SEQUENCE [LARGE SCALE GENOMIC DNA]</scope>
</reference>
<proteinExistence type="predicted"/>
<keyword evidence="1" id="KW-0808">Transferase</keyword>
<dbReference type="Proteomes" id="UP000179362">
    <property type="component" value="Unassembled WGS sequence"/>
</dbReference>
<dbReference type="EMBL" id="MFTA01000073">
    <property type="protein sequence ID" value="OGI50885.1"/>
    <property type="molecule type" value="Genomic_DNA"/>
</dbReference>